<dbReference type="EMBL" id="JAKOGI010000331">
    <property type="protein sequence ID" value="KAJ8436753.1"/>
    <property type="molecule type" value="Genomic_DNA"/>
</dbReference>
<comment type="caution">
    <text evidence="2">The sequence shown here is derived from an EMBL/GenBank/DDBJ whole genome shotgun (WGS) entry which is preliminary data.</text>
</comment>
<protein>
    <submittedName>
        <fullName evidence="2">Uncharacterized protein</fullName>
    </submittedName>
</protein>
<evidence type="ECO:0000313" key="3">
    <source>
        <dbReference type="Proteomes" id="UP001153076"/>
    </source>
</evidence>
<evidence type="ECO:0000313" key="2">
    <source>
        <dbReference type="EMBL" id="KAJ8436753.1"/>
    </source>
</evidence>
<feature type="region of interest" description="Disordered" evidence="1">
    <location>
        <begin position="208"/>
        <end position="239"/>
    </location>
</feature>
<feature type="compositionally biased region" description="Polar residues" evidence="1">
    <location>
        <begin position="208"/>
        <end position="230"/>
    </location>
</feature>
<feature type="compositionally biased region" description="Polar residues" evidence="1">
    <location>
        <begin position="116"/>
        <end position="144"/>
    </location>
</feature>
<name>A0A9Q1QC23_9CARY</name>
<feature type="region of interest" description="Disordered" evidence="1">
    <location>
        <begin position="36"/>
        <end position="172"/>
    </location>
</feature>
<keyword evidence="3" id="KW-1185">Reference proteome</keyword>
<dbReference type="AlphaFoldDB" id="A0A9Q1QC23"/>
<evidence type="ECO:0000256" key="1">
    <source>
        <dbReference type="SAM" id="MobiDB-lite"/>
    </source>
</evidence>
<proteinExistence type="predicted"/>
<gene>
    <name evidence="2" type="ORF">Cgig2_009727</name>
</gene>
<sequence>MSYVNVMADHNVSIENLRYDVGHYEYINLNILDVSETREEEENDEEKKEEVEEEDEEFEDFISDEDEELAIGDICLDDSENEDDNPNSDDEPTPSNTTPSTSTSPNPTPSTALIPNRTSSLPNSHASPYSSPRIQTPVFNSDESPQPDVHACRSISSGIQLENPPSLDSSTEVNITRKGKTQIWPYEKGQWVDDKSKPAYVRDVQKLSGTQATQSTHATVDVSTPLTPSGPSYDEQMKI</sequence>
<feature type="compositionally biased region" description="Acidic residues" evidence="1">
    <location>
        <begin position="51"/>
        <end position="92"/>
    </location>
</feature>
<accession>A0A9Q1QC23</accession>
<organism evidence="2 3">
    <name type="scientific">Carnegiea gigantea</name>
    <dbReference type="NCBI Taxonomy" id="171969"/>
    <lineage>
        <taxon>Eukaryota</taxon>
        <taxon>Viridiplantae</taxon>
        <taxon>Streptophyta</taxon>
        <taxon>Embryophyta</taxon>
        <taxon>Tracheophyta</taxon>
        <taxon>Spermatophyta</taxon>
        <taxon>Magnoliopsida</taxon>
        <taxon>eudicotyledons</taxon>
        <taxon>Gunneridae</taxon>
        <taxon>Pentapetalae</taxon>
        <taxon>Caryophyllales</taxon>
        <taxon>Cactineae</taxon>
        <taxon>Cactaceae</taxon>
        <taxon>Cactoideae</taxon>
        <taxon>Echinocereeae</taxon>
        <taxon>Carnegiea</taxon>
    </lineage>
</organism>
<feature type="compositionally biased region" description="Low complexity" evidence="1">
    <location>
        <begin position="93"/>
        <end position="111"/>
    </location>
</feature>
<reference evidence="2" key="1">
    <citation type="submission" date="2022-04" db="EMBL/GenBank/DDBJ databases">
        <title>Carnegiea gigantea Genome sequencing and assembly v2.</title>
        <authorList>
            <person name="Copetti D."/>
            <person name="Sanderson M.J."/>
            <person name="Burquez A."/>
            <person name="Wojciechowski M.F."/>
        </authorList>
    </citation>
    <scope>NUCLEOTIDE SEQUENCE</scope>
    <source>
        <strain evidence="2">SGP5-SGP5p</strain>
        <tissue evidence="2">Aerial part</tissue>
    </source>
</reference>
<dbReference type="Proteomes" id="UP001153076">
    <property type="component" value="Unassembled WGS sequence"/>
</dbReference>